<evidence type="ECO:0000256" key="1">
    <source>
        <dbReference type="SAM" id="Coils"/>
    </source>
</evidence>
<keyword evidence="1" id="KW-0175">Coiled coil</keyword>
<feature type="compositionally biased region" description="Low complexity" evidence="2">
    <location>
        <begin position="1826"/>
        <end position="1838"/>
    </location>
</feature>
<dbReference type="eggNOG" id="COG4105">
    <property type="taxonomic scope" value="Bacteria"/>
</dbReference>
<protein>
    <submittedName>
        <fullName evidence="3">Tetratricopeptide TPR_2 repeat protein</fullName>
    </submittedName>
</protein>
<dbReference type="Gene3D" id="1.25.40.10">
    <property type="entry name" value="Tetratricopeptide repeat domain"/>
    <property type="match status" value="3"/>
</dbReference>
<dbReference type="KEGG" id="cts:Ctha_1924"/>
<gene>
    <name evidence="3" type="ordered locus">Ctha_1924</name>
</gene>
<dbReference type="STRING" id="517418.Ctha_1924"/>
<feature type="compositionally biased region" description="Low complexity" evidence="2">
    <location>
        <begin position="1746"/>
        <end position="1758"/>
    </location>
</feature>
<dbReference type="InterPro" id="IPR011990">
    <property type="entry name" value="TPR-like_helical_dom_sf"/>
</dbReference>
<feature type="compositionally biased region" description="Low complexity" evidence="2">
    <location>
        <begin position="1846"/>
        <end position="1858"/>
    </location>
</feature>
<feature type="compositionally biased region" description="Basic and acidic residues" evidence="2">
    <location>
        <begin position="1659"/>
        <end position="1686"/>
    </location>
</feature>
<feature type="compositionally biased region" description="Basic and acidic residues" evidence="2">
    <location>
        <begin position="1879"/>
        <end position="1894"/>
    </location>
</feature>
<feature type="region of interest" description="Disordered" evidence="2">
    <location>
        <begin position="1658"/>
        <end position="1909"/>
    </location>
</feature>
<dbReference type="Gene3D" id="2.60.120.260">
    <property type="entry name" value="Galactose-binding domain-like"/>
    <property type="match status" value="2"/>
</dbReference>
<reference evidence="3 4" key="1">
    <citation type="submission" date="2008-06" db="EMBL/GenBank/DDBJ databases">
        <title>Complete sequence of Chloroherpeton thalassium ATCC 35110.</title>
        <authorList>
            <consortium name="US DOE Joint Genome Institute"/>
            <person name="Lucas S."/>
            <person name="Copeland A."/>
            <person name="Lapidus A."/>
            <person name="Glavina del Rio T."/>
            <person name="Dalin E."/>
            <person name="Tice H."/>
            <person name="Bruce D."/>
            <person name="Goodwin L."/>
            <person name="Pitluck S."/>
            <person name="Schmutz J."/>
            <person name="Larimer F."/>
            <person name="Land M."/>
            <person name="Hauser L."/>
            <person name="Kyrpides N."/>
            <person name="Mikhailova N."/>
            <person name="Liu Z."/>
            <person name="Li T."/>
            <person name="Zhao F."/>
            <person name="Overmann J."/>
            <person name="Bryant D.A."/>
            <person name="Richardson P."/>
        </authorList>
    </citation>
    <scope>NUCLEOTIDE SEQUENCE [LARGE SCALE GENOMIC DNA]</scope>
    <source>
        <strain evidence="4">ATCC 35110 / GB-78</strain>
    </source>
</reference>
<dbReference type="eggNOG" id="COG0457">
    <property type="taxonomic scope" value="Bacteria"/>
</dbReference>
<evidence type="ECO:0000256" key="2">
    <source>
        <dbReference type="SAM" id="MobiDB-lite"/>
    </source>
</evidence>
<dbReference type="OrthoDB" id="9814448at2"/>
<dbReference type="SMART" id="SM00028">
    <property type="entry name" value="TPR"/>
    <property type="match status" value="3"/>
</dbReference>
<feature type="compositionally biased region" description="Low complexity" evidence="2">
    <location>
        <begin position="1806"/>
        <end position="1818"/>
    </location>
</feature>
<feature type="coiled-coil region" evidence="1">
    <location>
        <begin position="86"/>
        <end position="113"/>
    </location>
</feature>
<evidence type="ECO:0000313" key="4">
    <source>
        <dbReference type="Proteomes" id="UP000001208"/>
    </source>
</evidence>
<feature type="compositionally biased region" description="Low complexity" evidence="2">
    <location>
        <begin position="1786"/>
        <end position="1798"/>
    </location>
</feature>
<dbReference type="HOGENOM" id="CLU_231559_0_0_10"/>
<dbReference type="InterPro" id="IPR019734">
    <property type="entry name" value="TPR_rpt"/>
</dbReference>
<evidence type="ECO:0000313" key="3">
    <source>
        <dbReference type="EMBL" id="ACF14378.1"/>
    </source>
</evidence>
<dbReference type="Pfam" id="PF13174">
    <property type="entry name" value="TPR_6"/>
    <property type="match status" value="2"/>
</dbReference>
<name>B3QUC9_CHLT3</name>
<feature type="compositionally biased region" description="Low complexity" evidence="2">
    <location>
        <begin position="1726"/>
        <end position="1738"/>
    </location>
</feature>
<feature type="compositionally biased region" description="Low complexity" evidence="2">
    <location>
        <begin position="1766"/>
        <end position="1778"/>
    </location>
</feature>
<proteinExistence type="predicted"/>
<dbReference type="EMBL" id="CP001100">
    <property type="protein sequence ID" value="ACF14378.1"/>
    <property type="molecule type" value="Genomic_DNA"/>
</dbReference>
<dbReference type="Proteomes" id="UP000001208">
    <property type="component" value="Chromosome"/>
</dbReference>
<dbReference type="eggNOG" id="COG1729">
    <property type="taxonomic scope" value="Bacteria"/>
</dbReference>
<dbReference type="SUPFAM" id="SSF48452">
    <property type="entry name" value="TPR-like"/>
    <property type="match status" value="1"/>
</dbReference>
<feature type="compositionally biased region" description="Low complexity" evidence="2">
    <location>
        <begin position="1706"/>
        <end position="1718"/>
    </location>
</feature>
<organism evidence="3 4">
    <name type="scientific">Chloroherpeton thalassium (strain ATCC 35110 / GB-78)</name>
    <dbReference type="NCBI Taxonomy" id="517418"/>
    <lineage>
        <taxon>Bacteria</taxon>
        <taxon>Pseudomonadati</taxon>
        <taxon>Chlorobiota</taxon>
        <taxon>Chlorobiia</taxon>
        <taxon>Chlorobiales</taxon>
        <taxon>Chloroherpetonaceae</taxon>
        <taxon>Chloroherpeton</taxon>
    </lineage>
</organism>
<sequence>MTYMARNNKASMLKNIKLILLLFICFINSNFVFALEKDKNNEPDTLKTSNDLDDKISRLSRLIPDDALSARTGDPKTDYIFSNYTVDQIKLMIDEYTKKLEKTKQKKKILSSKSIEVGEKFIKVFPESKVIDEIVIRQADLLYNKAIEEFDEKYLAYANESLKYAEILDKYDKGETSEKPTEPIEPDYGFDKVITLYDLIINNMPESPYVVDAYYGKAYIYGENLNKKDDAVAILREITRKYPDSRYTIDSYMLIAEYLFGAPSRQQPRKTIESIPYYKKVLDLVSSKGITSKYYDQSLYKLGWAYFRIGGIDKKNYEEAIAYFTSLCDDLEHAEEIFSGQALPDYVDTRLRDESLEYIATSFVSIQKKIDDTKSGVDRVETYFKKLSPPRRYEPIVYEKLGEAYENLLEEPKKIIEVYKTLLRRFPDYEKAPLIAQKIITQLDQASLEEGRSDREEIEKQLYEERKRLFYKYGRTSDWFAKLKNKIEAQSRGDTLAYSERSIATNSYDPKILDRIDNISRQALFNNIVYGVSRAQLLDGSVDPPLGIVVERNNQKAIELYEQVVKDVDNYVQFFSRYDSAAYYALFQKSFILDTKLSRKKDALEGYLDIAKNFAWDYYRKPATINAYIIATEIAKEQKLAQYTPGIDTVAKFSGQPDSLKPDEKKYIDVLETLVRLFPHDSLAVPSLQVLSTIYLAKGYTKEYKEINSRLLQYYPIQNIDAGVLVSLCDFALFEEKDYVKSEQLAKAIYYGPSQGADPKDKKRRDFAYKRIGESISQQAEYYKKRENYIAAARQYERAARTVPEWKDANQAAVLASDNYVLGGRTEDAVRINNYLINKASDDPSYKVKAYKGIVLAYERSENFDSLSTALENIADVFPDSTQLAEESLKKSIKASMRGENWKNAIRVTDKYLSRFADSKDAPDIAFNKIDLNVKLGNEEGVFDAYGEFADKYVDKPLSVKAYFRRGEYLEKKKNIEGAKGEFEKAIERSEKLKGQADVWASESLYKLTDYLIEDYKATPVKMVIAPSAFQESKKTSDLKSAKKKKASVQKDNALSGQSKDIAYDNNQKLQLKDKIGNYTIKLINLGGYRVIDAYYVPGFLSEDLANNYSNLPDTLYKAINNRGEKILDFKRDINIAQANVDASQGYRIAGNDYATAYKNLTKAKEEVLAEQKGASSIDTTQVEGDSLQFASIDTTSLANLNFVIDSLMTATGNVPDELKLAALNGTIEKTKSKISEMYYKSGLMKEKSVYVWLNSVVPDEVKNKEIKKIQKIRLKNPLFIGDIAELLQLSKIASSYVQPSVVDGIKTYDAGIKRSRELGLNNEYIKKSNDAIVGLAPKAAERIDSLARVSGILFDKLDKEYREKLASITNFKTDDQIDLTLKIEKMKLVITNYNNLATSAVLEYYNAYQLLKDIGAPQEKLTALADTATKFIYELGDRSMSRNENFDRYAKSFTDIFNSDFNKYWYSDAEGPYRDLGKLWKIAAQNVLGQVVDFVDEFGFQSQYTQRALRRLVNSDPRKFSIGQESKQTLSIVTDSEWKYAKDAPDYEWYSKNYDDSKWQFAVVNRDAANLYYIQKLETKVPVLDTVSVDTIAVRVDTTMKDTLIFKKAVVSVSPIWFKSKSLVQPPASFTPDTAGYYSPDMNAVPSNAIPNESIIDGTEKYNLDDSEIRKEKMPSETEGVKSEEGTSTEEVVPSETEGVKSEGEGTSTEEVVPSETEGVKSEGEGTSTEEVVPSETEGVKSEGEGTSTEEVVPSETEGVKSEGEGTSTEEVVPSETEGVKSEGEATSTEEVVPSETEGVKSEGEGTSTEEVVPSETEGVKSEGEGTSTEEVVPSETEGVKSEGEATSTEEVVPSETEGVKSEGEGTSTEEVVPSETKGVKSEGEAAPTEKSDSTVVPSPNLWDAPPPDYLNPGGSLYKRNDAIEEAHLSIYRKWYSKVLVQDSISASVDSNYDENVAKSTLSSSSSDSLSVSLYSEPLVSSQELIKEPDSLTIAAWISAGGYKDSLGVWMDSTGMVLFNEAALLPPPEPDPEHVYFRKEFEFDGAIDIAQLVLSTDIPADSMEIYINGDPIEVVYESVSEQILSFVGIPLDKQFTLDISKFVKDGKNVIAVKVPGTIQGAGLKAMVNILYFGKLTDEQIKVLVKQISTQRREARKALEEPAVEESTQ</sequence>
<keyword evidence="4" id="KW-1185">Reference proteome</keyword>
<accession>B3QUC9</accession>